<evidence type="ECO:0000313" key="1">
    <source>
        <dbReference type="EMBL" id="MBN7827705.1"/>
    </source>
</evidence>
<reference evidence="1" key="1">
    <citation type="submission" date="2021-03" db="EMBL/GenBank/DDBJ databases">
        <title>novel species isolated from a fishpond in China.</title>
        <authorList>
            <person name="Lu H."/>
            <person name="Cai Z."/>
        </authorList>
    </citation>
    <scope>NUCLEOTIDE SEQUENCE</scope>
    <source>
        <strain evidence="1">JCM 30855</strain>
    </source>
</reference>
<evidence type="ECO:0008006" key="3">
    <source>
        <dbReference type="Google" id="ProtNLM"/>
    </source>
</evidence>
<accession>A0A939DS01</accession>
<name>A0A939DS01_9ALTE</name>
<dbReference type="Proteomes" id="UP000664654">
    <property type="component" value="Unassembled WGS sequence"/>
</dbReference>
<dbReference type="RefSeq" id="WP_206575811.1">
    <property type="nucleotide sequence ID" value="NZ_JAFKCV010000024.1"/>
</dbReference>
<dbReference type="Gene3D" id="1.10.238.10">
    <property type="entry name" value="EF-hand"/>
    <property type="match status" value="1"/>
</dbReference>
<dbReference type="InterPro" id="IPR011992">
    <property type="entry name" value="EF-hand-dom_pair"/>
</dbReference>
<dbReference type="EMBL" id="JAFKCV010000024">
    <property type="protein sequence ID" value="MBN7827705.1"/>
    <property type="molecule type" value="Genomic_DNA"/>
</dbReference>
<proteinExistence type="predicted"/>
<protein>
    <recommendedName>
        <fullName evidence="3">EF-hand domain-containing protein</fullName>
    </recommendedName>
</protein>
<dbReference type="AlphaFoldDB" id="A0A939DS01"/>
<evidence type="ECO:0000313" key="2">
    <source>
        <dbReference type="Proteomes" id="UP000664654"/>
    </source>
</evidence>
<keyword evidence="2" id="KW-1185">Reference proteome</keyword>
<sequence length="101" mass="11570">MNKFIYLSLLATPLLTIAAPQDDRQGDTGKAGIDWQAQAQMPEFIQHDFKTLDKDDNGQITLAEAEGKNLERHFGYVDEDRDYLISRAEFRAYTESDQQDN</sequence>
<organism evidence="1 2">
    <name type="scientific">Bowmanella dokdonensis</name>
    <dbReference type="NCBI Taxonomy" id="751969"/>
    <lineage>
        <taxon>Bacteria</taxon>
        <taxon>Pseudomonadati</taxon>
        <taxon>Pseudomonadota</taxon>
        <taxon>Gammaproteobacteria</taxon>
        <taxon>Alteromonadales</taxon>
        <taxon>Alteromonadaceae</taxon>
        <taxon>Bowmanella</taxon>
    </lineage>
</organism>
<comment type="caution">
    <text evidence="1">The sequence shown here is derived from an EMBL/GenBank/DDBJ whole genome shotgun (WGS) entry which is preliminary data.</text>
</comment>
<gene>
    <name evidence="1" type="ORF">J0A66_20910</name>
</gene>
<dbReference type="SUPFAM" id="SSF47473">
    <property type="entry name" value="EF-hand"/>
    <property type="match status" value="1"/>
</dbReference>